<protein>
    <submittedName>
        <fullName evidence="2">Uncharacterized protein</fullName>
    </submittedName>
</protein>
<evidence type="ECO:0000313" key="3">
    <source>
        <dbReference type="Proteomes" id="UP001190700"/>
    </source>
</evidence>
<comment type="caution">
    <text evidence="2">The sequence shown here is derived from an EMBL/GenBank/DDBJ whole genome shotgun (WGS) entry which is preliminary data.</text>
</comment>
<keyword evidence="1" id="KW-0472">Membrane</keyword>
<name>A0AAE0F9G3_9CHLO</name>
<reference evidence="2 3" key="1">
    <citation type="journal article" date="2015" name="Genome Biol. Evol.">
        <title>Comparative Genomics of a Bacterivorous Green Alga Reveals Evolutionary Causalities and Consequences of Phago-Mixotrophic Mode of Nutrition.</title>
        <authorList>
            <person name="Burns J.A."/>
            <person name="Paasch A."/>
            <person name="Narechania A."/>
            <person name="Kim E."/>
        </authorList>
    </citation>
    <scope>NUCLEOTIDE SEQUENCE [LARGE SCALE GENOMIC DNA]</scope>
    <source>
        <strain evidence="2 3">PLY_AMNH</strain>
    </source>
</reference>
<keyword evidence="1" id="KW-0812">Transmembrane</keyword>
<keyword evidence="3" id="KW-1185">Reference proteome</keyword>
<dbReference type="Proteomes" id="UP001190700">
    <property type="component" value="Unassembled WGS sequence"/>
</dbReference>
<feature type="transmembrane region" description="Helical" evidence="1">
    <location>
        <begin position="282"/>
        <end position="305"/>
    </location>
</feature>
<evidence type="ECO:0000313" key="2">
    <source>
        <dbReference type="EMBL" id="KAK3255538.1"/>
    </source>
</evidence>
<keyword evidence="1" id="KW-1133">Transmembrane helix</keyword>
<organism evidence="2 3">
    <name type="scientific">Cymbomonas tetramitiformis</name>
    <dbReference type="NCBI Taxonomy" id="36881"/>
    <lineage>
        <taxon>Eukaryota</taxon>
        <taxon>Viridiplantae</taxon>
        <taxon>Chlorophyta</taxon>
        <taxon>Pyramimonadophyceae</taxon>
        <taxon>Pyramimonadales</taxon>
        <taxon>Pyramimonadaceae</taxon>
        <taxon>Cymbomonas</taxon>
    </lineage>
</organism>
<sequence length="643" mass="72180">MASDPTESELNPLFARVPSSADEGIPRTGSIAMDHNVSAYAMADAPGATSAGRVGEFALDLKNFSAASSKSATDFKGASGLEFKKGVEHTNMPHHGVTHSSNPTAWTVQAYLRRYLDLVYNFHLSTDFWGIPWSLEKMAGRLPPKPPASIGTADVDFSSQNGPGTTHVRTPLSGEDLRTTHWSHLQQHTMTHHRLMIEPHQVAVESVDVLTGVSNRHVQKLSKLTRISATRYEVVKSEKCSLEAAYMHLTSRRAWLLLILISITCVWISVRSLEERFWLRTAVWLFAYALAAPTMWILYNVWHILIDLCIGKSIPDRVPFGKELPLKALLGLYTLFAVFGVMFIAFAHINSDIDYDNEAYSSSLVNIYKKVEVTNSLYITEKEQYGFESITDPFIYYGDKKTYKANHTYDMQYGCYGWRYKWRNYVCEDYDLDTMIQVGTSVLTTTDATGDDQAVWARNLLDAYGDCIDNDCAECDDNLANKLEDEGSEVLKAPWEGKYEFSIDENCCSISSLEIKGKGDFALTFKAKFEGARCFNLDGKTKSTWGNVLDYTHNSEQRFWMNHEEMTLRKDYDPEGPEGELVYLTLTGSHGLVQTGKCVEGLCAEQEAKDAGVEYCSPKCKGYYRSTIMKNAACLTAMQSTCK</sequence>
<accession>A0AAE0F9G3</accession>
<feature type="non-terminal residue" evidence="2">
    <location>
        <position position="643"/>
    </location>
</feature>
<gene>
    <name evidence="2" type="ORF">CYMTET_35283</name>
</gene>
<feature type="transmembrane region" description="Helical" evidence="1">
    <location>
        <begin position="326"/>
        <end position="349"/>
    </location>
</feature>
<feature type="transmembrane region" description="Helical" evidence="1">
    <location>
        <begin position="254"/>
        <end position="270"/>
    </location>
</feature>
<dbReference type="AlphaFoldDB" id="A0AAE0F9G3"/>
<proteinExistence type="predicted"/>
<dbReference type="EMBL" id="LGRX02022500">
    <property type="protein sequence ID" value="KAK3255538.1"/>
    <property type="molecule type" value="Genomic_DNA"/>
</dbReference>
<evidence type="ECO:0000256" key="1">
    <source>
        <dbReference type="SAM" id="Phobius"/>
    </source>
</evidence>